<protein>
    <submittedName>
        <fullName evidence="1">Uncharacterized protein</fullName>
    </submittedName>
</protein>
<dbReference type="EMBL" id="NGKW01000014">
    <property type="protein sequence ID" value="OTN86672.1"/>
    <property type="molecule type" value="Genomic_DNA"/>
</dbReference>
<name>A0A242B015_ENTFC</name>
<reference evidence="1 2" key="1">
    <citation type="submission" date="2017-05" db="EMBL/GenBank/DDBJ databases">
        <title>The Genome Sequence of Enterococcus faecium 7H8_DIV0219.</title>
        <authorList>
            <consortium name="The Broad Institute Genomics Platform"/>
            <consortium name="The Broad Institute Genomic Center for Infectious Diseases"/>
            <person name="Earl A."/>
            <person name="Manson A."/>
            <person name="Schwartman J."/>
            <person name="Gilmore M."/>
            <person name="Abouelleil A."/>
            <person name="Cao P."/>
            <person name="Chapman S."/>
            <person name="Cusick C."/>
            <person name="Shea T."/>
            <person name="Young S."/>
            <person name="Neafsey D."/>
            <person name="Nusbaum C."/>
            <person name="Birren B."/>
        </authorList>
    </citation>
    <scope>NUCLEOTIDE SEQUENCE [LARGE SCALE GENOMIC DNA]</scope>
    <source>
        <strain evidence="1 2">7H8_DIV0219</strain>
    </source>
</reference>
<dbReference type="RefSeq" id="WP_086323939.1">
    <property type="nucleotide sequence ID" value="NZ_NGKW01000014.1"/>
</dbReference>
<evidence type="ECO:0000313" key="2">
    <source>
        <dbReference type="Proteomes" id="UP000194885"/>
    </source>
</evidence>
<evidence type="ECO:0000313" key="1">
    <source>
        <dbReference type="EMBL" id="OTN86672.1"/>
    </source>
</evidence>
<proteinExistence type="predicted"/>
<comment type="caution">
    <text evidence="1">The sequence shown here is derived from an EMBL/GenBank/DDBJ whole genome shotgun (WGS) entry which is preliminary data.</text>
</comment>
<dbReference type="Proteomes" id="UP000194885">
    <property type="component" value="Unassembled WGS sequence"/>
</dbReference>
<accession>A0A242B015</accession>
<dbReference type="AlphaFoldDB" id="A0A242B015"/>
<sequence length="120" mass="13289">MKKTMLKVFVGLFLLTGIGGIFSKTVDAGSYYYDKSSGNYVINVTNSETGKNLNSIAGKTPGSVTNKMRNAAIKRYGSIQNNRRYYFSYKNIVTPYGGKKGGVSFQWTGRVINMNCTGRR</sequence>
<gene>
    <name evidence="1" type="ORF">A5810_002984</name>
</gene>
<organism evidence="1 2">
    <name type="scientific">Enterococcus faecium</name>
    <name type="common">Streptococcus faecium</name>
    <dbReference type="NCBI Taxonomy" id="1352"/>
    <lineage>
        <taxon>Bacteria</taxon>
        <taxon>Bacillati</taxon>
        <taxon>Bacillota</taxon>
        <taxon>Bacilli</taxon>
        <taxon>Lactobacillales</taxon>
        <taxon>Enterococcaceae</taxon>
        <taxon>Enterococcus</taxon>
    </lineage>
</organism>